<organism evidence="2 3">
    <name type="scientific">Candidatus Shapirobacteria bacterium CG03_land_8_20_14_0_80_39_12</name>
    <dbReference type="NCBI Taxonomy" id="1974879"/>
    <lineage>
        <taxon>Bacteria</taxon>
        <taxon>Candidatus Shapironibacteriota</taxon>
    </lineage>
</organism>
<evidence type="ECO:0000313" key="2">
    <source>
        <dbReference type="EMBL" id="PIV00997.1"/>
    </source>
</evidence>
<evidence type="ECO:0000259" key="1">
    <source>
        <dbReference type="Pfam" id="PF01593"/>
    </source>
</evidence>
<dbReference type="PANTHER" id="PTHR42923:SF46">
    <property type="entry name" value="AMINE OXIDASE"/>
    <property type="match status" value="1"/>
</dbReference>
<accession>A0A2M7BD21</accession>
<gene>
    <name evidence="2" type="ORF">COS54_01895</name>
</gene>
<dbReference type="InterPro" id="IPR036188">
    <property type="entry name" value="FAD/NAD-bd_sf"/>
</dbReference>
<dbReference type="PRINTS" id="PR00419">
    <property type="entry name" value="ADXRDTASE"/>
</dbReference>
<reference evidence="3" key="1">
    <citation type="submission" date="2017-09" db="EMBL/GenBank/DDBJ databases">
        <title>Depth-based differentiation of microbial function through sediment-hosted aquifers and enrichment of novel symbionts in the deep terrestrial subsurface.</title>
        <authorList>
            <person name="Probst A.J."/>
            <person name="Ladd B."/>
            <person name="Jarett J.K."/>
            <person name="Geller-Mcgrath D.E."/>
            <person name="Sieber C.M.K."/>
            <person name="Emerson J.B."/>
            <person name="Anantharaman K."/>
            <person name="Thomas B.C."/>
            <person name="Malmstrom R."/>
            <person name="Stieglmeier M."/>
            <person name="Klingl A."/>
            <person name="Woyke T."/>
            <person name="Ryan C.M."/>
            <person name="Banfield J.F."/>
        </authorList>
    </citation>
    <scope>NUCLEOTIDE SEQUENCE [LARGE SCALE GENOMIC DNA]</scope>
</reference>
<protein>
    <recommendedName>
        <fullName evidence="1">Amine oxidase domain-containing protein</fullName>
    </recommendedName>
</protein>
<dbReference type="AlphaFoldDB" id="A0A2M7BD21"/>
<sequence length="428" mass="49697">MAKIAIIGGGITGLTAAYFLAQKGHRVTVLEKEKVLGGLTASFSKKDWDWPLERFYHHFFASDKELFRLSEELGIKNKLFFKKPATAVFIDGRIFRFDNLKSIFLFPKLNFFDKARMGAVILFLKANPFWRLLEEITATKFIKYTMGEKVYRLIWQSLFVSKFGALSEKIPASWFWTRIKKRSFSLGYFEKGTEILVDALVQKIKSLRGKILKEKEVIGVKYEKNEFLVFLKDQDFPLNFDKVIATVSPEIFSKIFSAISEKEKKNLDSLKSLGSLSLILSLKQNFLPGNTYWLNINEKDFPFVAVVEHTNFIDRKYYGNQTVLYVGGYYPVNHRFFKMGREQILEEFLPYLKRINSNYNFEKNLLNTELFKAAYSQPVMSLFYSQNAPTIKTSLSGFYWASLHHVYPEDRGINYAVSLGKRVTDEIT</sequence>
<dbReference type="SUPFAM" id="SSF51905">
    <property type="entry name" value="FAD/NAD(P)-binding domain"/>
    <property type="match status" value="1"/>
</dbReference>
<dbReference type="NCBIfam" id="NF005560">
    <property type="entry name" value="PRK07233.1"/>
    <property type="match status" value="1"/>
</dbReference>
<dbReference type="GO" id="GO:0016491">
    <property type="term" value="F:oxidoreductase activity"/>
    <property type="evidence" value="ECO:0007669"/>
    <property type="project" value="InterPro"/>
</dbReference>
<dbReference type="InterPro" id="IPR050464">
    <property type="entry name" value="Zeta_carotene_desat/Oxidored"/>
</dbReference>
<comment type="caution">
    <text evidence="2">The sequence shown here is derived from an EMBL/GenBank/DDBJ whole genome shotgun (WGS) entry which is preliminary data.</text>
</comment>
<proteinExistence type="predicted"/>
<dbReference type="Gene3D" id="3.50.50.60">
    <property type="entry name" value="FAD/NAD(P)-binding domain"/>
    <property type="match status" value="2"/>
</dbReference>
<evidence type="ECO:0000313" key="3">
    <source>
        <dbReference type="Proteomes" id="UP000229631"/>
    </source>
</evidence>
<name>A0A2M7BD21_9BACT</name>
<dbReference type="InterPro" id="IPR002937">
    <property type="entry name" value="Amino_oxidase"/>
</dbReference>
<dbReference type="Pfam" id="PF01593">
    <property type="entry name" value="Amino_oxidase"/>
    <property type="match status" value="1"/>
</dbReference>
<dbReference type="EMBL" id="PEVC01000036">
    <property type="protein sequence ID" value="PIV00997.1"/>
    <property type="molecule type" value="Genomic_DNA"/>
</dbReference>
<feature type="domain" description="Amine oxidase" evidence="1">
    <location>
        <begin position="11"/>
        <end position="427"/>
    </location>
</feature>
<dbReference type="Proteomes" id="UP000229631">
    <property type="component" value="Unassembled WGS sequence"/>
</dbReference>
<dbReference type="PANTHER" id="PTHR42923">
    <property type="entry name" value="PROTOPORPHYRINOGEN OXIDASE"/>
    <property type="match status" value="1"/>
</dbReference>